<dbReference type="InterPro" id="IPR018220">
    <property type="entry name" value="Adenylosuccin_syn_GTP-bd"/>
</dbReference>
<feature type="binding site" evidence="8">
    <location>
        <begin position="63"/>
        <end position="66"/>
    </location>
    <ligand>
        <name>IMP</name>
        <dbReference type="ChEBI" id="CHEBI:58053"/>
    </ligand>
</feature>
<feature type="active site" evidence="9">
    <location>
        <position position="174"/>
    </location>
</feature>
<evidence type="ECO:0000256" key="7">
    <source>
        <dbReference type="ARBA" id="ARBA00023134"/>
    </source>
</evidence>
<dbReference type="InterPro" id="IPR033128">
    <property type="entry name" value="Adenylosuccin_syn_Lys_AS"/>
</dbReference>
<dbReference type="Gene3D" id="3.40.440.10">
    <property type="entry name" value="Adenylosuccinate Synthetase, subunit A, domain 1"/>
    <property type="match status" value="1"/>
</dbReference>
<dbReference type="InterPro" id="IPR042109">
    <property type="entry name" value="Adenylosuccinate_synth_dom1"/>
</dbReference>
<evidence type="ECO:0000256" key="1">
    <source>
        <dbReference type="ARBA" id="ARBA00011738"/>
    </source>
</evidence>
<evidence type="ECO:0000313" key="11">
    <source>
        <dbReference type="EMBL" id="CAG2053324.1"/>
    </source>
</evidence>
<feature type="binding site" evidence="8">
    <location>
        <position position="38"/>
    </location>
    <ligand>
        <name>Mg(2+)</name>
        <dbReference type="ChEBI" id="CHEBI:18420"/>
    </ligand>
</feature>
<dbReference type="PANTHER" id="PTHR11846">
    <property type="entry name" value="ADENYLOSUCCINATE SYNTHETASE"/>
    <property type="match status" value="1"/>
</dbReference>
<dbReference type="HAMAP" id="MF_00011">
    <property type="entry name" value="Adenylosucc_synth"/>
    <property type="match status" value="1"/>
</dbReference>
<evidence type="ECO:0000256" key="2">
    <source>
        <dbReference type="ARBA" id="ARBA00022598"/>
    </source>
</evidence>
<protein>
    <recommendedName>
        <fullName evidence="8 10">Adenylosuccinate synthetase</fullName>
        <shortName evidence="8">AMPSase</shortName>
        <shortName evidence="8">AdSS</shortName>
        <ecNumber evidence="8 10">6.3.4.4</ecNumber>
    </recommendedName>
    <alternativeName>
        <fullName evidence="8">IMP--aspartate ligase</fullName>
    </alternativeName>
</protein>
<dbReference type="SUPFAM" id="SSF52540">
    <property type="entry name" value="P-loop containing nucleoside triphosphate hydrolases"/>
    <property type="match status" value="1"/>
</dbReference>
<comment type="subunit">
    <text evidence="1 8">Homodimer.</text>
</comment>
<feature type="active site" description="Proton donor" evidence="8">
    <location>
        <position position="66"/>
    </location>
</feature>
<gene>
    <name evidence="11" type="ORF">TPAB3V08_LOCUS382</name>
</gene>
<comment type="catalytic activity">
    <reaction evidence="8 10">
        <text>IMP + L-aspartate + GTP = N(6)-(1,2-dicarboxyethyl)-AMP + GDP + phosphate + 2 H(+)</text>
        <dbReference type="Rhea" id="RHEA:15753"/>
        <dbReference type="ChEBI" id="CHEBI:15378"/>
        <dbReference type="ChEBI" id="CHEBI:29991"/>
        <dbReference type="ChEBI" id="CHEBI:37565"/>
        <dbReference type="ChEBI" id="CHEBI:43474"/>
        <dbReference type="ChEBI" id="CHEBI:57567"/>
        <dbReference type="ChEBI" id="CHEBI:58053"/>
        <dbReference type="ChEBI" id="CHEBI:58189"/>
        <dbReference type="EC" id="6.3.4.4"/>
    </reaction>
</comment>
<feature type="binding site" evidence="8">
    <location>
        <position position="270"/>
    </location>
    <ligand>
        <name>IMP</name>
        <dbReference type="ChEBI" id="CHEBI:58053"/>
    </ligand>
</feature>
<dbReference type="Gene3D" id="1.10.300.10">
    <property type="entry name" value="Adenylosuccinate Synthetase, subunit A, domain 2"/>
    <property type="match status" value="1"/>
</dbReference>
<keyword evidence="6 8" id="KW-0460">Magnesium</keyword>
<feature type="active site" description="Proton acceptor" evidence="8">
    <location>
        <position position="38"/>
    </location>
</feature>
<keyword evidence="5 8" id="KW-0658">Purine biosynthesis</keyword>
<comment type="function">
    <text evidence="8">Plays an important role in the de novo pathway and in the salvage pathway of purine nucleotide biosynthesis. Catalyzes the first commited step in the biosynthesis of AMP from IMP.</text>
</comment>
<evidence type="ECO:0000256" key="8">
    <source>
        <dbReference type="HAMAP-Rule" id="MF_03125"/>
    </source>
</evidence>
<dbReference type="Proteomes" id="UP001153148">
    <property type="component" value="Unassembled WGS sequence"/>
</dbReference>
<feature type="binding site" evidence="8">
    <location>
        <position position="177"/>
    </location>
    <ligand>
        <name>IMP</name>
        <dbReference type="ChEBI" id="CHEBI:58053"/>
        <note>ligand shared between dimeric partners</note>
    </ligand>
</feature>
<comment type="function">
    <text evidence="10">Plays an important role in the de novo pathway of purine nucleotide biosynthesis.</text>
</comment>
<name>A0ABN7NFX1_TIMPD</name>
<feature type="binding site" evidence="8">
    <location>
        <position position="255"/>
    </location>
    <ligand>
        <name>IMP</name>
        <dbReference type="ChEBI" id="CHEBI:58053"/>
    </ligand>
</feature>
<evidence type="ECO:0000256" key="4">
    <source>
        <dbReference type="ARBA" id="ARBA00022741"/>
    </source>
</evidence>
<dbReference type="CDD" id="cd03108">
    <property type="entry name" value="AdSS"/>
    <property type="match status" value="1"/>
</dbReference>
<proteinExistence type="inferred from homology"/>
<dbReference type="EMBL" id="CAJPIN010000297">
    <property type="protein sequence ID" value="CAG2053324.1"/>
    <property type="molecule type" value="Genomic_DNA"/>
</dbReference>
<dbReference type="Pfam" id="PF00709">
    <property type="entry name" value="Adenylsucc_synt"/>
    <property type="match status" value="1"/>
</dbReference>
<feature type="binding site" evidence="8">
    <location>
        <begin position="37"/>
        <end position="43"/>
    </location>
    <ligand>
        <name>GTP</name>
        <dbReference type="ChEBI" id="CHEBI:37565"/>
    </ligand>
</feature>
<keyword evidence="7 8" id="KW-0342">GTP-binding</keyword>
<dbReference type="EC" id="6.3.4.4" evidence="8 10"/>
<keyword evidence="2 8" id="KW-0436">Ligase</keyword>
<keyword evidence="4 8" id="KW-0547">Nucleotide-binding</keyword>
<dbReference type="PANTHER" id="PTHR11846:SF0">
    <property type="entry name" value="ADENYLOSUCCINATE SYNTHETASE"/>
    <property type="match status" value="1"/>
</dbReference>
<comment type="cofactor">
    <cofactor evidence="8">
        <name>Mg(2+)</name>
        <dbReference type="ChEBI" id="CHEBI:18420"/>
    </cofactor>
    <text evidence="8">Binds 1 Mg(2+) ion per subunit.</text>
</comment>
<keyword evidence="3 8" id="KW-0479">Metal-binding</keyword>
<feature type="binding site" evidence="8">
    <location>
        <begin position="38"/>
        <end position="41"/>
    </location>
    <ligand>
        <name>IMP</name>
        <dbReference type="ChEBI" id="CHEBI:58053"/>
    </ligand>
</feature>
<keyword evidence="8" id="KW-0963">Cytoplasm</keyword>
<evidence type="ECO:0000256" key="9">
    <source>
        <dbReference type="PROSITE-ProRule" id="PRU10134"/>
    </source>
</evidence>
<feature type="binding site" evidence="8">
    <location>
        <position position="65"/>
    </location>
    <ligand>
        <name>Mg(2+)</name>
        <dbReference type="ChEBI" id="CHEBI:18420"/>
    </ligand>
</feature>
<dbReference type="Gene3D" id="3.90.170.10">
    <property type="entry name" value="Adenylosuccinate Synthetase, subunit A, domain 3"/>
    <property type="match status" value="1"/>
</dbReference>
<feature type="binding site" evidence="8">
    <location>
        <begin position="362"/>
        <end position="364"/>
    </location>
    <ligand>
        <name>GTP</name>
        <dbReference type="ChEBI" id="CHEBI:37565"/>
    </ligand>
</feature>
<organism evidence="11 12">
    <name type="scientific">Timema podura</name>
    <name type="common">Walking stick</name>
    <dbReference type="NCBI Taxonomy" id="61482"/>
    <lineage>
        <taxon>Eukaryota</taxon>
        <taxon>Metazoa</taxon>
        <taxon>Ecdysozoa</taxon>
        <taxon>Arthropoda</taxon>
        <taxon>Hexapoda</taxon>
        <taxon>Insecta</taxon>
        <taxon>Pterygota</taxon>
        <taxon>Neoptera</taxon>
        <taxon>Polyneoptera</taxon>
        <taxon>Phasmatodea</taxon>
        <taxon>Timematodea</taxon>
        <taxon>Timematoidea</taxon>
        <taxon>Timematidae</taxon>
        <taxon>Timema</taxon>
    </lineage>
</organism>
<feature type="binding site" evidence="8">
    <location>
        <begin position="65"/>
        <end position="67"/>
    </location>
    <ligand>
        <name>GTP</name>
        <dbReference type="ChEBI" id="CHEBI:37565"/>
    </ligand>
</feature>
<evidence type="ECO:0000256" key="10">
    <source>
        <dbReference type="RuleBase" id="RU000520"/>
    </source>
</evidence>
<comment type="similarity">
    <text evidence="8 10">Belongs to the adenylosuccinate synthetase family.</text>
</comment>
<dbReference type="InterPro" id="IPR001114">
    <property type="entry name" value="Adenylosuccinate_synthetase"/>
</dbReference>
<dbReference type="NCBIfam" id="TIGR00184">
    <property type="entry name" value="purA"/>
    <property type="match status" value="1"/>
</dbReference>
<feature type="binding site" evidence="8">
    <location>
        <begin position="330"/>
        <end position="336"/>
    </location>
    <ligand>
        <name>substrate</name>
    </ligand>
</feature>
<evidence type="ECO:0000256" key="6">
    <source>
        <dbReference type="ARBA" id="ARBA00022842"/>
    </source>
</evidence>
<dbReference type="InterPro" id="IPR042111">
    <property type="entry name" value="Adenylosuccinate_synth_dom3"/>
</dbReference>
<evidence type="ECO:0000313" key="12">
    <source>
        <dbReference type="Proteomes" id="UP001153148"/>
    </source>
</evidence>
<dbReference type="InterPro" id="IPR027417">
    <property type="entry name" value="P-loop_NTPase"/>
</dbReference>
<comment type="subcellular location">
    <subcellularLocation>
        <location evidence="8">Cytoplasm</location>
    </subcellularLocation>
</comment>
<evidence type="ECO:0000256" key="5">
    <source>
        <dbReference type="ARBA" id="ARBA00022755"/>
    </source>
</evidence>
<feature type="binding site" evidence="8">
    <location>
        <position position="163"/>
    </location>
    <ligand>
        <name>IMP</name>
        <dbReference type="ChEBI" id="CHEBI:58053"/>
    </ligand>
</feature>
<feature type="binding site" evidence="8">
    <location>
        <position position="336"/>
    </location>
    <ligand>
        <name>GTP</name>
        <dbReference type="ChEBI" id="CHEBI:37565"/>
    </ligand>
</feature>
<dbReference type="PROSITE" id="PS01266">
    <property type="entry name" value="ADENYLOSUCCIN_SYN_1"/>
    <property type="match status" value="1"/>
</dbReference>
<comment type="caution">
    <text evidence="8">Lacks conserved residue(s) required for the propagation of feature annotation.</text>
</comment>
<evidence type="ECO:0000256" key="3">
    <source>
        <dbReference type="ARBA" id="ARBA00022723"/>
    </source>
</evidence>
<feature type="binding site" evidence="8">
    <location>
        <position position="334"/>
    </location>
    <ligand>
        <name>IMP</name>
        <dbReference type="ChEBI" id="CHEBI:58053"/>
    </ligand>
</feature>
<comment type="pathway">
    <text evidence="8 10">Purine metabolism; AMP biosynthesis via de novo pathway; AMP from IMP: step 1/2.</text>
</comment>
<dbReference type="SMART" id="SM00788">
    <property type="entry name" value="Adenylsucc_synt"/>
    <property type="match status" value="1"/>
</dbReference>
<keyword evidence="12" id="KW-1185">Reference proteome</keyword>
<dbReference type="NCBIfam" id="NF002223">
    <property type="entry name" value="PRK01117.1"/>
    <property type="match status" value="1"/>
</dbReference>
<sequence>MVERAVEMNGQVLGSPRKRVKRDPVSKVTVVLGAQWGDEGKGKVVDMLATEVDVVCRCQGGNNAGHTVVVDRTEYDFHLLPSGIINPKCKSVIGNGVVIHLPGLFDELEKNEAKGLANWEDRLLISDRAHIVFDFHQVCSNGHFLQVDGLQELEKGQKSLGTTKKGIGPTYSSKATRNGIRVADLLGDFDQFIEKFQSLASVYQRMFPDLQVNVEAEIVRYKAYAERVRPYVVDTVSYLHSALKKGQSVLVEGANAAMLDIDFGTYPYVTSSNCSIGGVCTGLGLPPCHIGEVIGVVKAYTTRVGDGPFPSELKDEVGELLQTRGSEVGVTTKRKRRCGWLDIPLLQYTALVNGYSALCLTKLDILDTLSEIKMVVAYKKKGKVLDYFPANAAEVGRVEVEYETLPGWNSNIENIREYDKLPECARKYVERIEDLLQIPGESRTFSSGGSKRMFRIFSFQDILKEGTVLNDFIRKCEMPMQLLESGNQKTHKGIKRKMVKIDRKLRKEHELGVKNRVKTFEMLELVYTIITIHFMHVIDVNFEFDF</sequence>
<reference evidence="11" key="1">
    <citation type="submission" date="2021-03" db="EMBL/GenBank/DDBJ databases">
        <authorList>
            <person name="Tran Van P."/>
        </authorList>
    </citation>
    <scope>NUCLEOTIDE SEQUENCE</scope>
</reference>
<accession>A0ABN7NFX1</accession>
<comment type="caution">
    <text evidence="11">The sequence shown here is derived from an EMBL/GenBank/DDBJ whole genome shotgun (WGS) entry which is preliminary data.</text>
</comment>
<dbReference type="InterPro" id="IPR042110">
    <property type="entry name" value="Adenylosuccinate_synth_dom2"/>
</dbReference>
<dbReference type="PROSITE" id="PS00513">
    <property type="entry name" value="ADENYLOSUCCIN_SYN_2"/>
    <property type="match status" value="1"/>
</dbReference>